<dbReference type="EMBL" id="BMFD01000001">
    <property type="protein sequence ID" value="GGC26587.1"/>
    <property type="molecule type" value="Genomic_DNA"/>
</dbReference>
<reference evidence="2" key="1">
    <citation type="journal article" date="2019" name="Int. J. Syst. Evol. Microbiol.">
        <title>The Global Catalogue of Microorganisms (GCM) 10K type strain sequencing project: providing services to taxonomists for standard genome sequencing and annotation.</title>
        <authorList>
            <consortium name="The Broad Institute Genomics Platform"/>
            <consortium name="The Broad Institute Genome Sequencing Center for Infectious Disease"/>
            <person name="Wu L."/>
            <person name="Ma J."/>
        </authorList>
    </citation>
    <scope>NUCLEOTIDE SEQUENCE [LARGE SCALE GENOMIC DNA]</scope>
    <source>
        <strain evidence="2">CGMCC 1.12479</strain>
    </source>
</reference>
<gene>
    <name evidence="1" type="ORF">GCM10010993_02030</name>
</gene>
<proteinExistence type="predicted"/>
<dbReference type="Proteomes" id="UP000635885">
    <property type="component" value="Unassembled WGS sequence"/>
</dbReference>
<evidence type="ECO:0000313" key="1">
    <source>
        <dbReference type="EMBL" id="GGC26587.1"/>
    </source>
</evidence>
<protein>
    <recommendedName>
        <fullName evidence="3">Lipocalin-like domain-containing protein</fullName>
    </recommendedName>
</protein>
<dbReference type="PROSITE" id="PS51257">
    <property type="entry name" value="PROKAR_LIPOPROTEIN"/>
    <property type="match status" value="1"/>
</dbReference>
<comment type="caution">
    <text evidence="1">The sequence shown here is derived from an EMBL/GenBank/DDBJ whole genome shotgun (WGS) entry which is preliminary data.</text>
</comment>
<name>A0ABQ1LM31_9BACT</name>
<keyword evidence="2" id="KW-1185">Reference proteome</keyword>
<evidence type="ECO:0008006" key="3">
    <source>
        <dbReference type="Google" id="ProtNLM"/>
    </source>
</evidence>
<sequence length="164" mass="18710">MRKLYLLLLLPVFVFSCIEDDEDLNRERIRGSWVNETEYENQTLESTFIFQPNGTFENISKRIQGNGDFQTGILSVSTGNYSFEDGELILRTNTISNAEEWENPPATSEELIESDNVSSIPDKAEISFEENNSVMILLFYQCNDTHTGGFSNCAPPTPMRYDKI</sequence>
<evidence type="ECO:0000313" key="2">
    <source>
        <dbReference type="Proteomes" id="UP000635885"/>
    </source>
</evidence>
<organism evidence="1 2">
    <name type="scientific">Belliella aquatica</name>
    <dbReference type="NCBI Taxonomy" id="1323734"/>
    <lineage>
        <taxon>Bacteria</taxon>
        <taxon>Pseudomonadati</taxon>
        <taxon>Bacteroidota</taxon>
        <taxon>Cytophagia</taxon>
        <taxon>Cytophagales</taxon>
        <taxon>Cyclobacteriaceae</taxon>
        <taxon>Belliella</taxon>
    </lineage>
</organism>
<accession>A0ABQ1LM31</accession>
<dbReference type="RefSeq" id="WP_188438730.1">
    <property type="nucleotide sequence ID" value="NZ_BMFD01000001.1"/>
</dbReference>